<feature type="transmembrane region" description="Helical" evidence="1">
    <location>
        <begin position="48"/>
        <end position="69"/>
    </location>
</feature>
<reference evidence="2 3" key="1">
    <citation type="submission" date="2018-05" db="EMBL/GenBank/DDBJ databases">
        <title>Zavarzinia sp. HR-AS.</title>
        <authorList>
            <person name="Lee Y."/>
            <person name="Jeon C.O."/>
        </authorList>
    </citation>
    <scope>NUCLEOTIDE SEQUENCE [LARGE SCALE GENOMIC DNA]</scope>
    <source>
        <strain evidence="2 3">HR-AS</strain>
    </source>
</reference>
<keyword evidence="1" id="KW-0812">Transmembrane</keyword>
<evidence type="ECO:0000313" key="3">
    <source>
        <dbReference type="Proteomes" id="UP000245461"/>
    </source>
</evidence>
<gene>
    <name evidence="2" type="ORF">DKG74_10720</name>
</gene>
<evidence type="ECO:0000313" key="2">
    <source>
        <dbReference type="EMBL" id="PWR22885.1"/>
    </source>
</evidence>
<name>A0A317ECG1_9PROT</name>
<keyword evidence="3" id="KW-1185">Reference proteome</keyword>
<evidence type="ECO:0000256" key="1">
    <source>
        <dbReference type="SAM" id="Phobius"/>
    </source>
</evidence>
<comment type="caution">
    <text evidence="2">The sequence shown here is derived from an EMBL/GenBank/DDBJ whole genome shotgun (WGS) entry which is preliminary data.</text>
</comment>
<sequence>MKDVIVAAILLIGAPLVGRELVHGLRTGIMKAVGVPYATYNRARQPFLFWLAAAYNGAICTGSIVLLIVKGL</sequence>
<dbReference type="Proteomes" id="UP000245461">
    <property type="component" value="Unassembled WGS sequence"/>
</dbReference>
<protein>
    <submittedName>
        <fullName evidence="2">Uncharacterized protein</fullName>
    </submittedName>
</protein>
<proteinExistence type="predicted"/>
<organism evidence="2 3">
    <name type="scientific">Zavarzinia aquatilis</name>
    <dbReference type="NCBI Taxonomy" id="2211142"/>
    <lineage>
        <taxon>Bacteria</taxon>
        <taxon>Pseudomonadati</taxon>
        <taxon>Pseudomonadota</taxon>
        <taxon>Alphaproteobacteria</taxon>
        <taxon>Rhodospirillales</taxon>
        <taxon>Zavarziniaceae</taxon>
        <taxon>Zavarzinia</taxon>
    </lineage>
</organism>
<dbReference type="AlphaFoldDB" id="A0A317ECG1"/>
<keyword evidence="1" id="KW-0472">Membrane</keyword>
<accession>A0A317ECG1</accession>
<dbReference type="EMBL" id="QGLE01000005">
    <property type="protein sequence ID" value="PWR22885.1"/>
    <property type="molecule type" value="Genomic_DNA"/>
</dbReference>
<keyword evidence="1" id="KW-1133">Transmembrane helix</keyword>
<dbReference type="RefSeq" id="WP_109905548.1">
    <property type="nucleotide sequence ID" value="NZ_QGLE01000005.1"/>
</dbReference>